<sequence>MTISTRSSKVMYGHIDLGPESVFENVFQDSDVEMTVEEDDLTMDEREMDHDPISNVHEDRMIIAIDFGTTFTSVAYTIIPKGVLPERVDISHVKCIGKYPGYEPPPGVMDFRQDVPTELWYDDGRAGSWRQRSFDATNDSRQSSMSDNEESSSEDDDSEDQESRLQFDDSNGVEDLARKQPRATAPSKVDRYWGYEVQQKLNIMNAPRDEARPLTRIKLNLISDSDTDHIRDELRSTLTALKKQRIIEKDTDIYKHYLTHLLDHTKAQLLSSSELQQEMLIEFVLCVPAKWPVAACRVMQTALEEAVKDVSLSKNAGDDVCNLFIISEPEAAAECILAEARSELYSNETVVILDAGGGTVDAVTYRCVNGDPVRLAEEVIPPDNRLCGASFINERYAEKLLQKLANETYLIDDPHNPRSLESIVQIRTTIFENYQKRIIDTTKRREETYRVHIENLRENQKKGFYPNNLELKRKTMKRFFQPSLVAAKEVLENQLELAENKNRWVEKVILTGGFGQSPSLQSYLRNYLAERSESRGRDIDLVVPRNPSTAVARGAVLRALNKRFGPSRITQCSYGFIISEPYEPDHIEAHSRTKCRINGIDGERYVDETIRWVLQAGERVENMQAFIFPVKHTFPLTKKKLLSAEQLWVSDKSHPNHYRKTNAANKGAVMVGFLTADLTRLREEGRIEPQYPSEFSKYAGSQKRYWEVHYEVALIVEGRSIRFEARYPVKDDLRPGEQQEVLGVKLVGIAAAFAPGTA</sequence>
<dbReference type="Pfam" id="PF00012">
    <property type="entry name" value="HSP70"/>
    <property type="match status" value="1"/>
</dbReference>
<keyword evidence="2" id="KW-0067">ATP-binding</keyword>
<evidence type="ECO:0000313" key="5">
    <source>
        <dbReference type="Proteomes" id="UP001578633"/>
    </source>
</evidence>
<dbReference type="InterPro" id="IPR043129">
    <property type="entry name" value="ATPase_NBD"/>
</dbReference>
<dbReference type="Gene3D" id="3.90.640.10">
    <property type="entry name" value="Actin, Chain A, domain 4"/>
    <property type="match status" value="1"/>
</dbReference>
<dbReference type="Proteomes" id="UP001578633">
    <property type="component" value="Chromosome 6"/>
</dbReference>
<dbReference type="CDD" id="cd10170">
    <property type="entry name" value="ASKHA_NBD_HSP70"/>
    <property type="match status" value="1"/>
</dbReference>
<dbReference type="PANTHER" id="PTHR42749:SF8">
    <property type="entry name" value="HSP70 FAMILY PROTEIN (AFU_ORTHOLOGUE AFUA_3G13740)"/>
    <property type="match status" value="1"/>
</dbReference>
<gene>
    <name evidence="4" type="ORF">ACET3X_006457</name>
</gene>
<evidence type="ECO:0000313" key="4">
    <source>
        <dbReference type="EMBL" id="KAL1794641.1"/>
    </source>
</evidence>
<evidence type="ECO:0000256" key="2">
    <source>
        <dbReference type="ARBA" id="ARBA00022840"/>
    </source>
</evidence>
<reference evidence="4 5" key="1">
    <citation type="submission" date="2024-09" db="EMBL/GenBank/DDBJ databases">
        <title>T2T genomes of carrot and Alternaria dauci and their utility for understanding host-pathogen interaction during carrot leaf blight disease.</title>
        <authorList>
            <person name="Liu W."/>
            <person name="Xu S."/>
            <person name="Ou C."/>
            <person name="Liu X."/>
            <person name="Zhuang F."/>
            <person name="Deng X.W."/>
        </authorList>
    </citation>
    <scope>NUCLEOTIDE SEQUENCE [LARGE SCALE GENOMIC DNA]</scope>
    <source>
        <strain evidence="4 5">A2016</strain>
    </source>
</reference>
<comment type="caution">
    <text evidence="4">The sequence shown here is derived from an EMBL/GenBank/DDBJ whole genome shotgun (WGS) entry which is preliminary data.</text>
</comment>
<evidence type="ECO:0000256" key="1">
    <source>
        <dbReference type="ARBA" id="ARBA00022741"/>
    </source>
</evidence>
<keyword evidence="1" id="KW-0547">Nucleotide-binding</keyword>
<proteinExistence type="predicted"/>
<dbReference type="InterPro" id="IPR013126">
    <property type="entry name" value="Hsp_70_fam"/>
</dbReference>
<dbReference type="EMBL" id="JBHGVX010000006">
    <property type="protein sequence ID" value="KAL1794641.1"/>
    <property type="molecule type" value="Genomic_DNA"/>
</dbReference>
<organism evidence="4 5">
    <name type="scientific">Alternaria dauci</name>
    <dbReference type="NCBI Taxonomy" id="48095"/>
    <lineage>
        <taxon>Eukaryota</taxon>
        <taxon>Fungi</taxon>
        <taxon>Dikarya</taxon>
        <taxon>Ascomycota</taxon>
        <taxon>Pezizomycotina</taxon>
        <taxon>Dothideomycetes</taxon>
        <taxon>Pleosporomycetidae</taxon>
        <taxon>Pleosporales</taxon>
        <taxon>Pleosporineae</taxon>
        <taxon>Pleosporaceae</taxon>
        <taxon>Alternaria</taxon>
        <taxon>Alternaria sect. Porri</taxon>
    </lineage>
</organism>
<keyword evidence="5" id="KW-1185">Reference proteome</keyword>
<dbReference type="GeneID" id="96086779"/>
<dbReference type="RefSeq" id="XP_069305225.1">
    <property type="nucleotide sequence ID" value="XM_069453440.1"/>
</dbReference>
<feature type="region of interest" description="Disordered" evidence="3">
    <location>
        <begin position="131"/>
        <end position="187"/>
    </location>
</feature>
<feature type="compositionally biased region" description="Polar residues" evidence="3">
    <location>
        <begin position="131"/>
        <end position="142"/>
    </location>
</feature>
<protein>
    <submittedName>
        <fullName evidence="4">Uncharacterized protein</fullName>
    </submittedName>
</protein>
<dbReference type="Gene3D" id="3.30.420.40">
    <property type="match status" value="2"/>
</dbReference>
<accession>A0ABR3UDR1</accession>
<evidence type="ECO:0000256" key="3">
    <source>
        <dbReference type="SAM" id="MobiDB-lite"/>
    </source>
</evidence>
<dbReference type="SUPFAM" id="SSF53067">
    <property type="entry name" value="Actin-like ATPase domain"/>
    <property type="match status" value="2"/>
</dbReference>
<feature type="compositionally biased region" description="Acidic residues" evidence="3">
    <location>
        <begin position="147"/>
        <end position="160"/>
    </location>
</feature>
<name>A0ABR3UDR1_9PLEO</name>
<dbReference type="PANTHER" id="PTHR42749">
    <property type="entry name" value="CELL SHAPE-DETERMINING PROTEIN MREB"/>
    <property type="match status" value="1"/>
</dbReference>